<dbReference type="PANTHER" id="PTHR22957:SF255">
    <property type="entry name" value="TBC1 DOMAIN FAMILY MEMBER 22A"/>
    <property type="match status" value="1"/>
</dbReference>
<evidence type="ECO:0000256" key="1">
    <source>
        <dbReference type="ARBA" id="ARBA00022468"/>
    </source>
</evidence>
<reference evidence="5" key="1">
    <citation type="submission" date="2025-08" db="UniProtKB">
        <authorList>
            <consortium name="Ensembl"/>
        </authorList>
    </citation>
    <scope>IDENTIFICATION</scope>
</reference>
<dbReference type="GeneTree" id="ENSGT00940000159840"/>
<evidence type="ECO:0000259" key="4">
    <source>
        <dbReference type="PROSITE" id="PS50086"/>
    </source>
</evidence>
<dbReference type="Gene3D" id="1.10.472.80">
    <property type="entry name" value="Ypt/Rab-GAP domain of gyp1p, domain 3"/>
    <property type="match status" value="1"/>
</dbReference>
<keyword evidence="6" id="KW-1185">Reference proteome</keyword>
<dbReference type="AlphaFoldDB" id="A0A8C7GTV3"/>
<feature type="domain" description="Rab-GAP TBC" evidence="4">
    <location>
        <begin position="213"/>
        <end position="423"/>
    </location>
</feature>
<evidence type="ECO:0000256" key="3">
    <source>
        <dbReference type="ARBA" id="ARBA00043879"/>
    </source>
</evidence>
<organism evidence="5 6">
    <name type="scientific">Oncorhynchus kisutch</name>
    <name type="common">Coho salmon</name>
    <name type="synonym">Salmo kisutch</name>
    <dbReference type="NCBI Taxonomy" id="8019"/>
    <lineage>
        <taxon>Eukaryota</taxon>
        <taxon>Metazoa</taxon>
        <taxon>Chordata</taxon>
        <taxon>Craniata</taxon>
        <taxon>Vertebrata</taxon>
        <taxon>Euteleostomi</taxon>
        <taxon>Actinopterygii</taxon>
        <taxon>Neopterygii</taxon>
        <taxon>Teleostei</taxon>
        <taxon>Protacanthopterygii</taxon>
        <taxon>Salmoniformes</taxon>
        <taxon>Salmonidae</taxon>
        <taxon>Salmoninae</taxon>
        <taxon>Oncorhynchus</taxon>
    </lineage>
</organism>
<gene>
    <name evidence="5" type="primary">TBC1D22A</name>
    <name evidence="5" type="synonym">tbc1d22a</name>
</gene>
<dbReference type="GO" id="GO:0071889">
    <property type="term" value="F:14-3-3 protein binding"/>
    <property type="evidence" value="ECO:0007669"/>
    <property type="project" value="UniProtKB-ARBA"/>
</dbReference>
<dbReference type="PROSITE" id="PS50086">
    <property type="entry name" value="TBC_RABGAP"/>
    <property type="match status" value="1"/>
</dbReference>
<dbReference type="GO" id="GO:0005096">
    <property type="term" value="F:GTPase activator activity"/>
    <property type="evidence" value="ECO:0007669"/>
    <property type="project" value="UniProtKB-KW"/>
</dbReference>
<name>A0A8C7GTV3_ONCKI</name>
<dbReference type="FunFam" id="1.10.8.270:FF:000004">
    <property type="entry name" value="TBC1 domain family, member 22B"/>
    <property type="match status" value="1"/>
</dbReference>
<keyword evidence="1" id="KW-0343">GTPase activation</keyword>
<comment type="function">
    <text evidence="3">May act as a GTPase-activating protein for Rab family protein(s).</text>
</comment>
<reference evidence="5" key="2">
    <citation type="submission" date="2025-09" db="UniProtKB">
        <authorList>
            <consortium name="Ensembl"/>
        </authorList>
    </citation>
    <scope>IDENTIFICATION</scope>
</reference>
<dbReference type="PANTHER" id="PTHR22957">
    <property type="entry name" value="TBC1 DOMAIN FAMILY MEMBER GTPASE-ACTIVATING PROTEIN"/>
    <property type="match status" value="1"/>
</dbReference>
<accession>A0A8C7GTV3</accession>
<evidence type="ECO:0000313" key="5">
    <source>
        <dbReference type="Ensembl" id="ENSOKIP00005048366.1"/>
    </source>
</evidence>
<dbReference type="Proteomes" id="UP000694557">
    <property type="component" value="Unassembled WGS sequence"/>
</dbReference>
<evidence type="ECO:0000256" key="2">
    <source>
        <dbReference type="ARBA" id="ARBA00022553"/>
    </source>
</evidence>
<dbReference type="FunFam" id="1.10.10.750:FF:000009">
    <property type="entry name" value="TBC1 domain family member 22A"/>
    <property type="match status" value="1"/>
</dbReference>
<dbReference type="InterPro" id="IPR000195">
    <property type="entry name" value="Rab-GAP-TBC_dom"/>
</dbReference>
<dbReference type="Gene3D" id="1.10.10.750">
    <property type="entry name" value="Ypt/Rab-GAP domain of gyp1p, domain 1"/>
    <property type="match status" value="1"/>
</dbReference>
<dbReference type="SUPFAM" id="SSF47923">
    <property type="entry name" value="Ypt/Rab-GAP domain of gyp1p"/>
    <property type="match status" value="2"/>
</dbReference>
<dbReference type="Ensembl" id="ENSOKIT00005050989.1">
    <property type="protein sequence ID" value="ENSOKIP00005048366.1"/>
    <property type="gene ID" value="ENSOKIG00005020225.1"/>
</dbReference>
<dbReference type="FunFam" id="1.10.472.80:FF:000001">
    <property type="entry name" value="TBC1 domain family member 22B"/>
    <property type="match status" value="1"/>
</dbReference>
<dbReference type="Pfam" id="PF00566">
    <property type="entry name" value="RabGAP-TBC"/>
    <property type="match status" value="1"/>
</dbReference>
<dbReference type="InterPro" id="IPR035969">
    <property type="entry name" value="Rab-GAP_TBC_sf"/>
</dbReference>
<evidence type="ECO:0000313" key="6">
    <source>
        <dbReference type="Proteomes" id="UP000694557"/>
    </source>
</evidence>
<protein>
    <submittedName>
        <fullName evidence="5">TBC1 domain family, member 22a</fullName>
    </submittedName>
</protein>
<sequence>MSTDGNKKQFWKRNTAKVPGSIQHVYGAQHPPFDPLLHANLIKAGNKPQMTPGGKPKKATTFQEFESITSDAWDVGDDDDELLAMAAQNLNTEVVMETANKVILSCQHTQQSEGEESTPEVSFACEPSPLSDGRLVKSLSEAPIGSPKDASLHRQQSLPHRPTIPMVARIADQNTSGTPAMTEREASRLDKFKQVLAGPNTDLEELRKLSWSGIPRQVRPITWKLLSGYLPANTERRESTLQRKRQEYFGFIEQYYDSRNEEHHQDTYRQIRIDIPRMSPECLMLQPMVTEIFERILFIWAIRHPASGYVQGINDLVTPFFVVYVFEYIKEEVENFDVSSLQEAALRNIEADSFWCMSKLLDDIYTFYYCEISLAVKKTVHVHMQQYEVEYLQFAFRWMNNLLMRELPLRCTIRLWDTYQAEPEGFSHFHLYVCAAFLVRWRKEILDQRDFQGLMILLQNLPTMHWGNEEVSVLLAEAYRLKFAFADAPNHYKR</sequence>
<keyword evidence="2" id="KW-0597">Phosphoprotein</keyword>
<dbReference type="SMART" id="SM00164">
    <property type="entry name" value="TBC"/>
    <property type="match status" value="1"/>
</dbReference>
<proteinExistence type="predicted"/>
<dbReference type="Gene3D" id="1.10.8.270">
    <property type="entry name" value="putative rabgap domain of human tbc1 domain family member 14 like domains"/>
    <property type="match status" value="1"/>
</dbReference>